<dbReference type="AlphaFoldDB" id="A0A0H3FFS2"/>
<reference evidence="5 6" key="2">
    <citation type="journal article" date="2012" name="J. Bacteriol.">
        <title>Complete Genome Sequence of Rahnella sp. Strain Y9602, a Gammaproteobacterium Isolate from Metal- and Radionuclide-Contaminated Soil.</title>
        <authorList>
            <person name="Martinez R.J."/>
            <person name="Bruce D."/>
            <person name="Detter C."/>
            <person name="Goodwin L.A."/>
            <person name="Han J."/>
            <person name="Han C.S."/>
            <person name="Held B."/>
            <person name="Land M.L."/>
            <person name="Mikhailova N."/>
            <person name="Nolan M."/>
            <person name="Pennacchio L."/>
            <person name="Pitluck S."/>
            <person name="Tapia R."/>
            <person name="Woyke T."/>
            <person name="Sobecky P.A."/>
        </authorList>
    </citation>
    <scope>NUCLEOTIDE SEQUENCE [LARGE SCALE GENOMIC DNA]</scope>
    <source>
        <strain evidence="5 6">Y9602</strain>
    </source>
</reference>
<evidence type="ECO:0000313" key="5">
    <source>
        <dbReference type="EMBL" id="ADW73802.1"/>
    </source>
</evidence>
<dbReference type="Proteomes" id="UP000007257">
    <property type="component" value="Chromosome"/>
</dbReference>
<keyword evidence="1" id="KW-0805">Transcription regulation</keyword>
<evidence type="ECO:0000259" key="4">
    <source>
        <dbReference type="PROSITE" id="PS50995"/>
    </source>
</evidence>
<dbReference type="SMART" id="SM00347">
    <property type="entry name" value="HTH_MARR"/>
    <property type="match status" value="1"/>
</dbReference>
<dbReference type="PRINTS" id="PR00598">
    <property type="entry name" value="HTHMARR"/>
</dbReference>
<keyword evidence="2" id="KW-0238">DNA-binding</keyword>
<dbReference type="PANTHER" id="PTHR33164:SF64">
    <property type="entry name" value="TRANSCRIPTIONAL REGULATOR SLYA"/>
    <property type="match status" value="1"/>
</dbReference>
<dbReference type="InterPro" id="IPR036388">
    <property type="entry name" value="WH-like_DNA-bd_sf"/>
</dbReference>
<dbReference type="KEGG" id="rah:Rahaq_2192"/>
<dbReference type="EMBL" id="CP002505">
    <property type="protein sequence ID" value="ADW73802.1"/>
    <property type="molecule type" value="Genomic_DNA"/>
</dbReference>
<dbReference type="RefSeq" id="WP_013575503.1">
    <property type="nucleotide sequence ID" value="NC_015061.1"/>
</dbReference>
<proteinExistence type="predicted"/>
<reference evidence="6" key="1">
    <citation type="submission" date="2011-01" db="EMBL/GenBank/DDBJ databases">
        <title>Complete sequence of chromosome of Rahnella sp. Y9602.</title>
        <authorList>
            <consortium name="US DOE Joint Genome Institute"/>
            <person name="Lucas S."/>
            <person name="Copeland A."/>
            <person name="Lapidus A."/>
            <person name="Cheng J.-F."/>
            <person name="Goodwin L."/>
            <person name="Pitluck S."/>
            <person name="Lu M."/>
            <person name="Detter J.C."/>
            <person name="Han C."/>
            <person name="Tapia R."/>
            <person name="Land M."/>
            <person name="Hauser L."/>
            <person name="Kyrpides N."/>
            <person name="Ivanova N."/>
            <person name="Ovchinnikova G."/>
            <person name="Pagani I."/>
            <person name="Sobecky P.A."/>
            <person name="Martinez R.J."/>
            <person name="Woyke T."/>
        </authorList>
    </citation>
    <scope>NUCLEOTIDE SEQUENCE [LARGE SCALE GENOMIC DNA]</scope>
    <source>
        <strain evidence="6">Y9602</strain>
    </source>
</reference>
<dbReference type="HOGENOM" id="CLU_083287_18_2_6"/>
<dbReference type="GO" id="GO:0003677">
    <property type="term" value="F:DNA binding"/>
    <property type="evidence" value="ECO:0007669"/>
    <property type="project" value="UniProtKB-KW"/>
</dbReference>
<dbReference type="PROSITE" id="PS50995">
    <property type="entry name" value="HTH_MARR_2"/>
    <property type="match status" value="1"/>
</dbReference>
<dbReference type="InterPro" id="IPR039422">
    <property type="entry name" value="MarR/SlyA-like"/>
</dbReference>
<dbReference type="GO" id="GO:0003700">
    <property type="term" value="F:DNA-binding transcription factor activity"/>
    <property type="evidence" value="ECO:0007669"/>
    <property type="project" value="InterPro"/>
</dbReference>
<name>A0A0H3FFS2_RAHSY</name>
<dbReference type="Gene3D" id="1.10.10.10">
    <property type="entry name" value="Winged helix-like DNA-binding domain superfamily/Winged helix DNA-binding domain"/>
    <property type="match status" value="1"/>
</dbReference>
<dbReference type="Pfam" id="PF12802">
    <property type="entry name" value="MarR_2"/>
    <property type="match status" value="1"/>
</dbReference>
<dbReference type="SUPFAM" id="SSF46785">
    <property type="entry name" value="Winged helix' DNA-binding domain"/>
    <property type="match status" value="1"/>
</dbReference>
<protein>
    <submittedName>
        <fullName evidence="5">Regulatory protein MarR</fullName>
    </submittedName>
</protein>
<evidence type="ECO:0000256" key="2">
    <source>
        <dbReference type="ARBA" id="ARBA00023125"/>
    </source>
</evidence>
<dbReference type="eggNOG" id="COG1846">
    <property type="taxonomic scope" value="Bacteria"/>
</dbReference>
<dbReference type="GO" id="GO:0006950">
    <property type="term" value="P:response to stress"/>
    <property type="evidence" value="ECO:0007669"/>
    <property type="project" value="TreeGrafter"/>
</dbReference>
<dbReference type="PROSITE" id="PS01117">
    <property type="entry name" value="HTH_MARR_1"/>
    <property type="match status" value="1"/>
</dbReference>
<evidence type="ECO:0000256" key="1">
    <source>
        <dbReference type="ARBA" id="ARBA00023015"/>
    </source>
</evidence>
<dbReference type="InterPro" id="IPR000835">
    <property type="entry name" value="HTH_MarR-typ"/>
</dbReference>
<sequence>MTILRRRPEATSPAVRFLPETIHISRQLRTYCDARFKTIGLTLARGQVLLHLEAASGRLPQGELTALLEVEHPTAIRLFDSLAELGLLERCPGETDRRSKDIRLTETGTELANQVRIMTDDILIRVMEGIPQNDVDIARGVLASITANIAAL</sequence>
<dbReference type="PANTHER" id="PTHR33164">
    <property type="entry name" value="TRANSCRIPTIONAL REGULATOR, MARR FAMILY"/>
    <property type="match status" value="1"/>
</dbReference>
<dbReference type="InterPro" id="IPR036390">
    <property type="entry name" value="WH_DNA-bd_sf"/>
</dbReference>
<evidence type="ECO:0000256" key="3">
    <source>
        <dbReference type="ARBA" id="ARBA00023163"/>
    </source>
</evidence>
<accession>A0A0H3FFS2</accession>
<organism evidence="5 6">
    <name type="scientific">Rahnella sp. (strain Y9602)</name>
    <dbReference type="NCBI Taxonomy" id="2703885"/>
    <lineage>
        <taxon>Bacteria</taxon>
        <taxon>Pseudomonadati</taxon>
        <taxon>Pseudomonadota</taxon>
        <taxon>Gammaproteobacteria</taxon>
        <taxon>Enterobacterales</taxon>
        <taxon>Yersiniaceae</taxon>
        <taxon>Rahnella</taxon>
    </lineage>
</organism>
<gene>
    <name evidence="5" type="ordered locus">Rahaq_2192</name>
</gene>
<dbReference type="InterPro" id="IPR023187">
    <property type="entry name" value="Tscrpt_reg_MarR-type_CS"/>
</dbReference>
<keyword evidence="3" id="KW-0804">Transcription</keyword>
<feature type="domain" description="HTH marR-type" evidence="4">
    <location>
        <begin position="14"/>
        <end position="147"/>
    </location>
</feature>
<dbReference type="OrthoDB" id="5296557at2"/>
<evidence type="ECO:0000313" key="6">
    <source>
        <dbReference type="Proteomes" id="UP000007257"/>
    </source>
</evidence>